<accession>A0AAV7RVU9</accession>
<organism evidence="1 2">
    <name type="scientific">Pleurodeles waltl</name>
    <name type="common">Iberian ribbed newt</name>
    <dbReference type="NCBI Taxonomy" id="8319"/>
    <lineage>
        <taxon>Eukaryota</taxon>
        <taxon>Metazoa</taxon>
        <taxon>Chordata</taxon>
        <taxon>Craniata</taxon>
        <taxon>Vertebrata</taxon>
        <taxon>Euteleostomi</taxon>
        <taxon>Amphibia</taxon>
        <taxon>Batrachia</taxon>
        <taxon>Caudata</taxon>
        <taxon>Salamandroidea</taxon>
        <taxon>Salamandridae</taxon>
        <taxon>Pleurodelinae</taxon>
        <taxon>Pleurodeles</taxon>
    </lineage>
</organism>
<gene>
    <name evidence="1" type="ORF">NDU88_008074</name>
</gene>
<reference evidence="1" key="1">
    <citation type="journal article" date="2022" name="bioRxiv">
        <title>Sequencing and chromosome-scale assembly of the giantPleurodeles waltlgenome.</title>
        <authorList>
            <person name="Brown T."/>
            <person name="Elewa A."/>
            <person name="Iarovenko S."/>
            <person name="Subramanian E."/>
            <person name="Araus A.J."/>
            <person name="Petzold A."/>
            <person name="Susuki M."/>
            <person name="Suzuki K.-i.T."/>
            <person name="Hayashi T."/>
            <person name="Toyoda A."/>
            <person name="Oliveira C."/>
            <person name="Osipova E."/>
            <person name="Leigh N.D."/>
            <person name="Simon A."/>
            <person name="Yun M.H."/>
        </authorList>
    </citation>
    <scope>NUCLEOTIDE SEQUENCE</scope>
    <source>
        <strain evidence="1">20211129_DDA</strain>
        <tissue evidence="1">Liver</tissue>
    </source>
</reference>
<dbReference type="EMBL" id="JANPWB010000009">
    <property type="protein sequence ID" value="KAJ1155344.1"/>
    <property type="molecule type" value="Genomic_DNA"/>
</dbReference>
<evidence type="ECO:0000313" key="2">
    <source>
        <dbReference type="Proteomes" id="UP001066276"/>
    </source>
</evidence>
<dbReference type="Proteomes" id="UP001066276">
    <property type="component" value="Chromosome 5"/>
</dbReference>
<protein>
    <submittedName>
        <fullName evidence="1">Uncharacterized protein</fullName>
    </submittedName>
</protein>
<proteinExistence type="predicted"/>
<evidence type="ECO:0000313" key="1">
    <source>
        <dbReference type="EMBL" id="KAJ1155344.1"/>
    </source>
</evidence>
<sequence length="110" mass="12168">MRMERDPCLLALWRTLHIWDHASAQQPVHAPVGPEARLPRPTTFKRAARLHDGAAPRRTAPWHTCRVRHLVGATTLQKALAPPPGTIEEDKVAVDYIALTSVGVVHTCDS</sequence>
<comment type="caution">
    <text evidence="1">The sequence shown here is derived from an EMBL/GenBank/DDBJ whole genome shotgun (WGS) entry which is preliminary data.</text>
</comment>
<name>A0AAV7RVU9_PLEWA</name>
<keyword evidence="2" id="KW-1185">Reference proteome</keyword>
<dbReference type="AlphaFoldDB" id="A0AAV7RVU9"/>